<dbReference type="GeneID" id="117362188"/>
<proteinExistence type="predicted"/>
<gene>
    <name evidence="3" type="primary">LOC117362188</name>
</gene>
<accession>A0A6P8RJS5</accession>
<dbReference type="InParanoid" id="A0A6P8RJS5"/>
<feature type="region of interest" description="Disordered" evidence="1">
    <location>
        <begin position="1"/>
        <end position="23"/>
    </location>
</feature>
<name>A0A6P8RJS5_GEOSA</name>
<evidence type="ECO:0000313" key="3">
    <source>
        <dbReference type="RefSeq" id="XP_033804046.1"/>
    </source>
</evidence>
<dbReference type="RefSeq" id="XP_033804046.1">
    <property type="nucleotide sequence ID" value="XM_033948155.1"/>
</dbReference>
<protein>
    <submittedName>
        <fullName evidence="3">Transcription elongation regulator 1-like isoform X1</fullName>
    </submittedName>
</protein>
<feature type="region of interest" description="Disordered" evidence="1">
    <location>
        <begin position="91"/>
        <end position="213"/>
    </location>
</feature>
<reference evidence="3" key="1">
    <citation type="submission" date="2025-08" db="UniProtKB">
        <authorList>
            <consortium name="RefSeq"/>
        </authorList>
    </citation>
    <scope>IDENTIFICATION</scope>
</reference>
<evidence type="ECO:0000256" key="1">
    <source>
        <dbReference type="SAM" id="MobiDB-lite"/>
    </source>
</evidence>
<dbReference type="AlphaFoldDB" id="A0A6P8RJS5"/>
<sequence>MQPETHEITQKQSMAVRRNPNFGTEDSRLLEHHFFKTEDRSRTYLQYRTSWHRLTKRFNHLAFFPRDILIHSQMCCRKAARYLQPQLTSAEAAAARAPPEGPEAGHEEAEAAARAEAQDMARERAEAEAQDMAWERAEAEAEAQNMAWERAEAEARERAQDMAQAEAQEMAEESAEAQWPAQNPSPKIPTPYPKLSYPSGSRPHPTLSPPRAA</sequence>
<dbReference type="KEGG" id="gsh:117362188"/>
<evidence type="ECO:0000313" key="2">
    <source>
        <dbReference type="Proteomes" id="UP000515159"/>
    </source>
</evidence>
<keyword evidence="2" id="KW-1185">Reference proteome</keyword>
<organism evidence="2 3">
    <name type="scientific">Geotrypetes seraphini</name>
    <name type="common">Gaboon caecilian</name>
    <name type="synonym">Caecilia seraphini</name>
    <dbReference type="NCBI Taxonomy" id="260995"/>
    <lineage>
        <taxon>Eukaryota</taxon>
        <taxon>Metazoa</taxon>
        <taxon>Chordata</taxon>
        <taxon>Craniata</taxon>
        <taxon>Vertebrata</taxon>
        <taxon>Euteleostomi</taxon>
        <taxon>Amphibia</taxon>
        <taxon>Gymnophiona</taxon>
        <taxon>Geotrypetes</taxon>
    </lineage>
</organism>
<feature type="compositionally biased region" description="Basic and acidic residues" evidence="1">
    <location>
        <begin position="103"/>
        <end position="139"/>
    </location>
</feature>
<feature type="compositionally biased region" description="Basic and acidic residues" evidence="1">
    <location>
        <begin position="149"/>
        <end position="160"/>
    </location>
</feature>
<dbReference type="Proteomes" id="UP000515159">
    <property type="component" value="Chromosome 6"/>
</dbReference>